<dbReference type="Pfam" id="PF02357">
    <property type="entry name" value="NusG"/>
    <property type="match status" value="1"/>
</dbReference>
<keyword evidence="2" id="KW-0805">Transcription regulation</keyword>
<evidence type="ECO:0000313" key="6">
    <source>
        <dbReference type="Proteomes" id="UP001564408"/>
    </source>
</evidence>
<sequence length="185" mass="20962">MMPGTSNITQAHRDFDTGAPWYVVQTKPRQERLAVTHLAEQGYHTYLPLHACWKRRQRRWTRIREVYFPRYAFFSPADPQHSIAPVRSTCGVTRLVRFGNIPATIDPRVLRELHILEQTLHRLDQDTTISLFKPGDPVRLTDGPLAGLTGIISTCAKDRVTVMMILLGQNSPVTVPIDSLIHTAA</sequence>
<dbReference type="InterPro" id="IPR043425">
    <property type="entry name" value="NusG-like"/>
</dbReference>
<dbReference type="Gene3D" id="3.30.70.940">
    <property type="entry name" value="NusG, N-terminal domain"/>
    <property type="match status" value="1"/>
</dbReference>
<comment type="caution">
    <text evidence="5">The sequence shown here is derived from an EMBL/GenBank/DDBJ whole genome shotgun (WGS) entry which is preliminary data.</text>
</comment>
<accession>A0ABV4BGE9</accession>
<evidence type="ECO:0000256" key="1">
    <source>
        <dbReference type="ARBA" id="ARBA00022814"/>
    </source>
</evidence>
<reference evidence="5 6" key="1">
    <citation type="submission" date="2024-05" db="EMBL/GenBank/DDBJ databases">
        <title>Genome Sequence and Characterization of the New Strain Purple Sulfur Bacterium of Genus Thioalkalicoccus.</title>
        <authorList>
            <person name="Bryantseva I.A."/>
            <person name="Kyndt J.A."/>
            <person name="Imhoff J.F."/>
        </authorList>
    </citation>
    <scope>NUCLEOTIDE SEQUENCE [LARGE SCALE GENOMIC DNA]</scope>
    <source>
        <strain evidence="5 6">Um2</strain>
    </source>
</reference>
<dbReference type="Proteomes" id="UP001564408">
    <property type="component" value="Unassembled WGS sequence"/>
</dbReference>
<feature type="domain" description="NusG-like N-terminal" evidence="4">
    <location>
        <begin position="21"/>
        <end position="112"/>
    </location>
</feature>
<keyword evidence="1" id="KW-0889">Transcription antitermination</keyword>
<dbReference type="InterPro" id="IPR036735">
    <property type="entry name" value="NGN_dom_sf"/>
</dbReference>
<dbReference type="InterPro" id="IPR006645">
    <property type="entry name" value="NGN-like_dom"/>
</dbReference>
<dbReference type="InterPro" id="IPR008991">
    <property type="entry name" value="Translation_prot_SH3-like_sf"/>
</dbReference>
<dbReference type="RefSeq" id="WP_369667743.1">
    <property type="nucleotide sequence ID" value="NZ_JBDKXB010000020.1"/>
</dbReference>
<evidence type="ECO:0000256" key="2">
    <source>
        <dbReference type="ARBA" id="ARBA00023015"/>
    </source>
</evidence>
<protein>
    <submittedName>
        <fullName evidence="5">Transcription termination/antitermination NusG family protein</fullName>
    </submittedName>
</protein>
<dbReference type="PANTHER" id="PTHR30265:SF7">
    <property type="entry name" value="TRANSCRIPTION ANTITERMINATION PROTEIN RFAH"/>
    <property type="match status" value="1"/>
</dbReference>
<evidence type="ECO:0000313" key="5">
    <source>
        <dbReference type="EMBL" id="MEY6433357.1"/>
    </source>
</evidence>
<organism evidence="5 6">
    <name type="scientific">Thioalkalicoccus limnaeus</name>
    <dbReference type="NCBI Taxonomy" id="120681"/>
    <lineage>
        <taxon>Bacteria</taxon>
        <taxon>Pseudomonadati</taxon>
        <taxon>Pseudomonadota</taxon>
        <taxon>Gammaproteobacteria</taxon>
        <taxon>Chromatiales</taxon>
        <taxon>Chromatiaceae</taxon>
        <taxon>Thioalkalicoccus</taxon>
    </lineage>
</organism>
<dbReference type="CDD" id="cd06091">
    <property type="entry name" value="KOW_NusG"/>
    <property type="match status" value="1"/>
</dbReference>
<evidence type="ECO:0000259" key="4">
    <source>
        <dbReference type="Pfam" id="PF02357"/>
    </source>
</evidence>
<dbReference type="SUPFAM" id="SSF82679">
    <property type="entry name" value="N-utilization substance G protein NusG, N-terminal domain"/>
    <property type="match status" value="1"/>
</dbReference>
<name>A0ABV4BGE9_9GAMM</name>
<proteinExistence type="predicted"/>
<evidence type="ECO:0000256" key="3">
    <source>
        <dbReference type="ARBA" id="ARBA00023163"/>
    </source>
</evidence>
<keyword evidence="3" id="KW-0804">Transcription</keyword>
<dbReference type="PANTHER" id="PTHR30265">
    <property type="entry name" value="RHO-INTERACTING TRANSCRIPTION TERMINATION FACTOR NUSG"/>
    <property type="match status" value="1"/>
</dbReference>
<gene>
    <name evidence="5" type="ORF">ABC977_13190</name>
</gene>
<dbReference type="SUPFAM" id="SSF50104">
    <property type="entry name" value="Translation proteins SH3-like domain"/>
    <property type="match status" value="1"/>
</dbReference>
<keyword evidence="6" id="KW-1185">Reference proteome</keyword>
<dbReference type="EMBL" id="JBDKXB010000020">
    <property type="protein sequence ID" value="MEY6433357.1"/>
    <property type="molecule type" value="Genomic_DNA"/>
</dbReference>